<dbReference type="Proteomes" id="UP001154282">
    <property type="component" value="Unassembled WGS sequence"/>
</dbReference>
<evidence type="ECO:0000256" key="1">
    <source>
        <dbReference type="ARBA" id="ARBA00004123"/>
    </source>
</evidence>
<dbReference type="Gene3D" id="1.10.10.60">
    <property type="entry name" value="Homeodomain-like"/>
    <property type="match status" value="2"/>
</dbReference>
<evidence type="ECO:0000256" key="4">
    <source>
        <dbReference type="ARBA" id="ARBA00023125"/>
    </source>
</evidence>
<dbReference type="PROSITE" id="PS51294">
    <property type="entry name" value="HTH_MYB"/>
    <property type="match status" value="2"/>
</dbReference>
<feature type="compositionally biased region" description="Low complexity" evidence="8">
    <location>
        <begin position="285"/>
        <end position="300"/>
    </location>
</feature>
<keyword evidence="2" id="KW-0677">Repeat</keyword>
<dbReference type="GO" id="GO:0080090">
    <property type="term" value="P:regulation of primary metabolic process"/>
    <property type="evidence" value="ECO:0007669"/>
    <property type="project" value="UniProtKB-ARBA"/>
</dbReference>
<feature type="region of interest" description="Disordered" evidence="8">
    <location>
        <begin position="199"/>
        <end position="246"/>
    </location>
</feature>
<evidence type="ECO:0000256" key="3">
    <source>
        <dbReference type="ARBA" id="ARBA00023015"/>
    </source>
</evidence>
<keyword evidence="6" id="KW-0539">Nucleus</keyword>
<evidence type="ECO:0000256" key="6">
    <source>
        <dbReference type="ARBA" id="ARBA00023242"/>
    </source>
</evidence>
<keyword evidence="5" id="KW-0804">Transcription</keyword>
<dbReference type="PROSITE" id="PS50090">
    <property type="entry name" value="MYB_LIKE"/>
    <property type="match status" value="2"/>
</dbReference>
<keyword evidence="12" id="KW-1185">Reference proteome</keyword>
<evidence type="ECO:0000259" key="10">
    <source>
        <dbReference type="PROSITE" id="PS51294"/>
    </source>
</evidence>
<dbReference type="AlphaFoldDB" id="A0AAV0RVE5"/>
<protein>
    <submittedName>
        <fullName evidence="11">Uncharacterized protein</fullName>
    </submittedName>
</protein>
<proteinExistence type="predicted"/>
<dbReference type="FunFam" id="1.10.10.60:FF:000394">
    <property type="entry name" value="MYB transcription factor"/>
    <property type="match status" value="1"/>
</dbReference>
<dbReference type="InterPro" id="IPR001005">
    <property type="entry name" value="SANT/Myb"/>
</dbReference>
<feature type="region of interest" description="Disordered" evidence="8">
    <location>
        <begin position="396"/>
        <end position="416"/>
    </location>
</feature>
<dbReference type="SUPFAM" id="SSF46689">
    <property type="entry name" value="Homeodomain-like"/>
    <property type="match status" value="1"/>
</dbReference>
<feature type="region of interest" description="Disordered" evidence="8">
    <location>
        <begin position="123"/>
        <end position="183"/>
    </location>
</feature>
<feature type="domain" description="HTH myb-type" evidence="10">
    <location>
        <begin position="13"/>
        <end position="62"/>
    </location>
</feature>
<dbReference type="PANTHER" id="PTHR47994:SF5">
    <property type="entry name" value="F14D16.11-RELATED"/>
    <property type="match status" value="1"/>
</dbReference>
<reference evidence="11" key="1">
    <citation type="submission" date="2022-08" db="EMBL/GenBank/DDBJ databases">
        <authorList>
            <person name="Gutierrez-Valencia J."/>
        </authorList>
    </citation>
    <scope>NUCLEOTIDE SEQUENCE</scope>
</reference>
<feature type="domain" description="HTH myb-type" evidence="10">
    <location>
        <begin position="63"/>
        <end position="117"/>
    </location>
</feature>
<evidence type="ECO:0000256" key="2">
    <source>
        <dbReference type="ARBA" id="ARBA00022737"/>
    </source>
</evidence>
<feature type="compositionally biased region" description="Polar residues" evidence="8">
    <location>
        <begin position="301"/>
        <end position="312"/>
    </location>
</feature>
<dbReference type="InterPro" id="IPR017930">
    <property type="entry name" value="Myb_dom"/>
</dbReference>
<dbReference type="InterPro" id="IPR015495">
    <property type="entry name" value="Myb_TF_plants"/>
</dbReference>
<dbReference type="GO" id="GO:0051707">
    <property type="term" value="P:response to other organism"/>
    <property type="evidence" value="ECO:0007669"/>
    <property type="project" value="UniProtKB-ARBA"/>
</dbReference>
<dbReference type="FunFam" id="1.10.10.60:FF:000001">
    <property type="entry name" value="MYB-related transcription factor"/>
    <property type="match status" value="1"/>
</dbReference>
<keyword evidence="3" id="KW-0805">Transcription regulation</keyword>
<feature type="compositionally biased region" description="Low complexity" evidence="8">
    <location>
        <begin position="167"/>
        <end position="183"/>
    </location>
</feature>
<comment type="caution">
    <text evidence="11">The sequence shown here is derived from an EMBL/GenBank/DDBJ whole genome shotgun (WGS) entry which is preliminary data.</text>
</comment>
<evidence type="ECO:0000256" key="5">
    <source>
        <dbReference type="ARBA" id="ARBA00023163"/>
    </source>
</evidence>
<keyword evidence="4" id="KW-0238">DNA-binding</keyword>
<gene>
    <name evidence="11" type="ORF">LITE_LOCUS49717</name>
</gene>
<comment type="subcellular location">
    <subcellularLocation>
        <location evidence="1">Nucleus</location>
    </subcellularLocation>
</comment>
<dbReference type="GO" id="GO:0000976">
    <property type="term" value="F:transcription cis-regulatory region binding"/>
    <property type="evidence" value="ECO:0007669"/>
    <property type="project" value="UniProtKB-ARBA"/>
</dbReference>
<organism evidence="11 12">
    <name type="scientific">Linum tenue</name>
    <dbReference type="NCBI Taxonomy" id="586396"/>
    <lineage>
        <taxon>Eukaryota</taxon>
        <taxon>Viridiplantae</taxon>
        <taxon>Streptophyta</taxon>
        <taxon>Embryophyta</taxon>
        <taxon>Tracheophyta</taxon>
        <taxon>Spermatophyta</taxon>
        <taxon>Magnoliopsida</taxon>
        <taxon>eudicotyledons</taxon>
        <taxon>Gunneridae</taxon>
        <taxon>Pentapetalae</taxon>
        <taxon>rosids</taxon>
        <taxon>fabids</taxon>
        <taxon>Malpighiales</taxon>
        <taxon>Linaceae</taxon>
        <taxon>Linum</taxon>
    </lineage>
</organism>
<dbReference type="EMBL" id="CAMGYJ010000011">
    <property type="protein sequence ID" value="CAI0560488.1"/>
    <property type="molecule type" value="Genomic_DNA"/>
</dbReference>
<feature type="domain" description="Myb-like" evidence="9">
    <location>
        <begin position="10"/>
        <end position="62"/>
    </location>
</feature>
<name>A0AAV0RVE5_9ROSI</name>
<dbReference type="SMART" id="SM00717">
    <property type="entry name" value="SANT"/>
    <property type="match status" value="2"/>
</dbReference>
<dbReference type="InterPro" id="IPR009057">
    <property type="entry name" value="Homeodomain-like_sf"/>
</dbReference>
<evidence type="ECO:0000259" key="9">
    <source>
        <dbReference type="PROSITE" id="PS50090"/>
    </source>
</evidence>
<feature type="region of interest" description="Disordered" evidence="8">
    <location>
        <begin position="284"/>
        <end position="312"/>
    </location>
</feature>
<dbReference type="CDD" id="cd00167">
    <property type="entry name" value="SANT"/>
    <property type="match status" value="2"/>
</dbReference>
<evidence type="ECO:0000256" key="7">
    <source>
        <dbReference type="ARBA" id="ARBA00062314"/>
    </source>
</evidence>
<dbReference type="GO" id="GO:0005634">
    <property type="term" value="C:nucleus"/>
    <property type="evidence" value="ECO:0007669"/>
    <property type="project" value="UniProtKB-SubCell"/>
</dbReference>
<evidence type="ECO:0000256" key="8">
    <source>
        <dbReference type="SAM" id="MobiDB-lite"/>
    </source>
</evidence>
<comment type="subunit">
    <text evidence="7">Can form complexes with MYC2, MYC3 or MYC4.</text>
</comment>
<dbReference type="Pfam" id="PF00249">
    <property type="entry name" value="Myb_DNA-binding"/>
    <property type="match status" value="2"/>
</dbReference>
<dbReference type="PANTHER" id="PTHR47994">
    <property type="entry name" value="F14D16.11-RELATED"/>
    <property type="match status" value="1"/>
</dbReference>
<evidence type="ECO:0000313" key="12">
    <source>
        <dbReference type="Proteomes" id="UP001154282"/>
    </source>
</evidence>
<evidence type="ECO:0000313" key="11">
    <source>
        <dbReference type="EMBL" id="CAI0560488.1"/>
    </source>
</evidence>
<feature type="compositionally biased region" description="Low complexity" evidence="8">
    <location>
        <begin position="131"/>
        <end position="149"/>
    </location>
</feature>
<feature type="domain" description="Myb-like" evidence="9">
    <location>
        <begin position="63"/>
        <end position="113"/>
    </location>
</feature>
<accession>A0AAV0RVE5</accession>
<sequence>MMGRTPCCNVDGLKKGAWTSEEDQKLIAYIQEHGEGGWRTLPQKAGLQRCGKSCRLRWANYLRPDIKRGEFSPEEEDRIIELHASLGNRWSAIARHLPRRTDNEIKNYWNTHLKKRLLEKGIHPTTHKPISPTAGSSSSSDDAVPSLSGNNTPTAPPAAGQEQPQLVPAQAHVSSSSSSSFPASASASAQLLNKLAAKLAPPPPHASSRFSAEQEDEVEEGANGVVEDDAPTKPRRRPASSSSSAKLLNKMASRLAHPLHCLNTLKSILSSAAASDRTNLMMHRSASASSLSESTAATTSNNDLPAQTASSKPDQLAFLESLDLDVLNDWHDPQQYDPLIMDFLADSITSKEKQEQPYHYYEEDSSLLPSLYGSHAALHSPAYFHDAFRAPAEDEHNFMDFDGPSTSASRNNDPADDPHCGGGYVVDNQVAADDAYGHHQFEYQHGAGGLLDGDDEHGRTLFNHYGDFRVDAASFF</sequence>